<dbReference type="Proteomes" id="UP000723463">
    <property type="component" value="Unassembled WGS sequence"/>
</dbReference>
<comment type="caution">
    <text evidence="1">The sequence shown here is derived from an EMBL/GenBank/DDBJ whole genome shotgun (WGS) entry which is preliminary data.</text>
</comment>
<proteinExistence type="predicted"/>
<name>A0A9P6EY41_9FUNG</name>
<reference evidence="1" key="1">
    <citation type="journal article" date="2020" name="Fungal Divers.">
        <title>Resolving the Mortierellaceae phylogeny through synthesis of multi-gene phylogenetics and phylogenomics.</title>
        <authorList>
            <person name="Vandepol N."/>
            <person name="Liber J."/>
            <person name="Desiro A."/>
            <person name="Na H."/>
            <person name="Kennedy M."/>
            <person name="Barry K."/>
            <person name="Grigoriev I.V."/>
            <person name="Miller A.N."/>
            <person name="O'Donnell K."/>
            <person name="Stajich J.E."/>
            <person name="Bonito G."/>
        </authorList>
    </citation>
    <scope>NUCLEOTIDE SEQUENCE</scope>
    <source>
        <strain evidence="1">NRRL 2591</strain>
    </source>
</reference>
<evidence type="ECO:0000313" key="1">
    <source>
        <dbReference type="EMBL" id="KAF9538030.1"/>
    </source>
</evidence>
<dbReference type="EMBL" id="JAAAXW010000339">
    <property type="protein sequence ID" value="KAF9538030.1"/>
    <property type="molecule type" value="Genomic_DNA"/>
</dbReference>
<sequence length="109" mass="12239">MAIVYADELHIAHLDDESGPKAPAKISTFEKSHWKIVPHPVQPHIGPKVAELTSVWWLDVAAVFSQVTSNAPTRAGRHKVEWKMNLNVAETDNVVVGTEFRVITFRKDE</sequence>
<dbReference type="AlphaFoldDB" id="A0A9P6EY41"/>
<feature type="non-terminal residue" evidence="1">
    <location>
        <position position="109"/>
    </location>
</feature>
<evidence type="ECO:0000313" key="2">
    <source>
        <dbReference type="Proteomes" id="UP000723463"/>
    </source>
</evidence>
<organism evidence="1 2">
    <name type="scientific">Mortierella hygrophila</name>
    <dbReference type="NCBI Taxonomy" id="979708"/>
    <lineage>
        <taxon>Eukaryota</taxon>
        <taxon>Fungi</taxon>
        <taxon>Fungi incertae sedis</taxon>
        <taxon>Mucoromycota</taxon>
        <taxon>Mortierellomycotina</taxon>
        <taxon>Mortierellomycetes</taxon>
        <taxon>Mortierellales</taxon>
        <taxon>Mortierellaceae</taxon>
        <taxon>Mortierella</taxon>
    </lineage>
</organism>
<protein>
    <submittedName>
        <fullName evidence="1">Uncharacterized protein</fullName>
    </submittedName>
</protein>
<accession>A0A9P6EY41</accession>
<keyword evidence="2" id="KW-1185">Reference proteome</keyword>
<gene>
    <name evidence="1" type="ORF">EC957_007286</name>
</gene>